<dbReference type="Proteomes" id="UP000694406">
    <property type="component" value="Unplaced"/>
</dbReference>
<dbReference type="PANTHER" id="PTHR15011:SF3">
    <property type="entry name" value="APOLIPOPROTEIN F"/>
    <property type="match status" value="1"/>
</dbReference>
<keyword evidence="2" id="KW-1185">Reference proteome</keyword>
<sequence length="379" mass="41207">MLRMNADHKPVGFSSSAQEAAMCLSSSLMLVIFLGFLPHHGLGGQPVTTTDPRNHVENSISDSSLASLRTLLTSISSNSTQLPEKVSCSDLMPDAFEHFDSVPRPAQIMIQAILVLALQNAGCSHHAEMLGLGLYQQLGQKDARGLLLTMIKILDTAKPTAKPTSFAALQFNLDQLAQKQASHCQGLMQVDRALLHGEVYREYKWFPTAAAACHHLGNVCGGVITNGSSSFQVVLRNGSYFWPEQGSHSWLHHCPMQARMRRSSPEHCVNATEQMVNKILGFIPGVSTLYNFGSSIYYYTQDCIDLAKKRAQDGAIDLGFDALVALTGGAATPLRMGFAMAMKPLFKTGVEALTVHFQKEEQPACPIPMNVSASNSMLI</sequence>
<dbReference type="AlphaFoldDB" id="A0A8C5RDY0"/>
<dbReference type="InterPro" id="IPR026114">
    <property type="entry name" value="APOF"/>
</dbReference>
<dbReference type="GO" id="GO:0008203">
    <property type="term" value="P:cholesterol metabolic process"/>
    <property type="evidence" value="ECO:0007669"/>
    <property type="project" value="TreeGrafter"/>
</dbReference>
<protein>
    <recommendedName>
        <fullName evidence="3">Apolipoprotein F</fullName>
    </recommendedName>
</protein>
<reference evidence="1" key="1">
    <citation type="submission" date="2025-08" db="UniProtKB">
        <authorList>
            <consortium name="Ensembl"/>
        </authorList>
    </citation>
    <scope>IDENTIFICATION</scope>
</reference>
<evidence type="ECO:0000313" key="2">
    <source>
        <dbReference type="Proteomes" id="UP000694406"/>
    </source>
</evidence>
<dbReference type="Pfam" id="PF15148">
    <property type="entry name" value="Apolipo_F"/>
    <property type="match status" value="1"/>
</dbReference>
<accession>A0A8C5RDY0</accession>
<evidence type="ECO:0008006" key="3">
    <source>
        <dbReference type="Google" id="ProtNLM"/>
    </source>
</evidence>
<evidence type="ECO:0000313" key="1">
    <source>
        <dbReference type="Ensembl" id="ENSLLTP00000001967.1"/>
    </source>
</evidence>
<organism evidence="1 2">
    <name type="scientific">Laticauda laticaudata</name>
    <name type="common">Blue-ringed sea krait</name>
    <name type="synonym">Blue-lipped sea krait</name>
    <dbReference type="NCBI Taxonomy" id="8630"/>
    <lineage>
        <taxon>Eukaryota</taxon>
        <taxon>Metazoa</taxon>
        <taxon>Chordata</taxon>
        <taxon>Craniata</taxon>
        <taxon>Vertebrata</taxon>
        <taxon>Euteleostomi</taxon>
        <taxon>Lepidosauria</taxon>
        <taxon>Squamata</taxon>
        <taxon>Bifurcata</taxon>
        <taxon>Unidentata</taxon>
        <taxon>Episquamata</taxon>
        <taxon>Toxicofera</taxon>
        <taxon>Serpentes</taxon>
        <taxon>Colubroidea</taxon>
        <taxon>Elapidae</taxon>
        <taxon>Laticaudinae</taxon>
        <taxon>Laticauda</taxon>
    </lineage>
</organism>
<proteinExistence type="predicted"/>
<reference evidence="1" key="2">
    <citation type="submission" date="2025-09" db="UniProtKB">
        <authorList>
            <consortium name="Ensembl"/>
        </authorList>
    </citation>
    <scope>IDENTIFICATION</scope>
</reference>
<dbReference type="GO" id="GO:0005615">
    <property type="term" value="C:extracellular space"/>
    <property type="evidence" value="ECO:0007669"/>
    <property type="project" value="TreeGrafter"/>
</dbReference>
<dbReference type="PANTHER" id="PTHR15011">
    <property type="entry name" value="APOLIPOPROTEIN F"/>
    <property type="match status" value="1"/>
</dbReference>
<dbReference type="Ensembl" id="ENSLLTT00000002043.1">
    <property type="protein sequence ID" value="ENSLLTP00000001967.1"/>
    <property type="gene ID" value="ENSLLTG00000001529.1"/>
</dbReference>
<name>A0A8C5RDY0_LATLA</name>
<dbReference type="GeneTree" id="ENSGT00500000045104"/>